<dbReference type="Gene3D" id="3.40.30.10">
    <property type="entry name" value="Glutaredoxin"/>
    <property type="match status" value="1"/>
</dbReference>
<evidence type="ECO:0000313" key="10">
    <source>
        <dbReference type="Proteomes" id="UP000054869"/>
    </source>
</evidence>
<organism evidence="9 10">
    <name type="scientific">Legionella lansingensis</name>
    <dbReference type="NCBI Taxonomy" id="45067"/>
    <lineage>
        <taxon>Bacteria</taxon>
        <taxon>Pseudomonadati</taxon>
        <taxon>Pseudomonadota</taxon>
        <taxon>Gammaproteobacteria</taxon>
        <taxon>Legionellales</taxon>
        <taxon>Legionellaceae</taxon>
        <taxon>Legionella</taxon>
    </lineage>
</organism>
<dbReference type="Pfam" id="PF13899">
    <property type="entry name" value="Thioredoxin_7"/>
    <property type="match status" value="1"/>
</dbReference>
<feature type="transmembrane region" description="Helical" evidence="7">
    <location>
        <begin position="268"/>
        <end position="286"/>
    </location>
</feature>
<feature type="transmembrane region" description="Helical" evidence="7">
    <location>
        <begin position="123"/>
        <end position="145"/>
    </location>
</feature>
<evidence type="ECO:0000259" key="8">
    <source>
        <dbReference type="PROSITE" id="PS51352"/>
    </source>
</evidence>
<dbReference type="PANTHER" id="PTHR32234:SF0">
    <property type="entry name" value="THIOL:DISULFIDE INTERCHANGE PROTEIN DSBD"/>
    <property type="match status" value="1"/>
</dbReference>
<keyword evidence="4" id="KW-0201">Cytochrome c-type biogenesis</keyword>
<dbReference type="PATRIC" id="fig|45067.4.peg.2193"/>
<sequence length="453" mass="48838">MKHFKRFLGVLTLMAISHVVWSFSANFESANPTTVMHFIQGNSALIYLSAFFGLGILLAFTPCVLPMVPILSGIIVGQRSLSTRKAIKLSLSYVLGMAVTYAGAGVLAGYMGSTVQTIMQQPLAIITFSLVFVLMALAMFGLFELRMPAKIHNKFVFLNQKNNTPNMVSVALMGIISTLVVSPCVTAPLIGVLTYIGQSGQALMGGVILFVMALGMGIPLIIVGAGYGSFLPKTGPWMIKIKQLFGVIMLAMAIWMLGRILPETIIKFLWAALLIISSIGLGTLTAKSTKSGHLLQGVGLISIVLGGIIAYSAIVQSVNFGSSMALNGTQVPFIRANSLAAIKEELATAKQERKVVFIEFYASWCSDCQEMETKVFNQSEVTKAMAGLVNLKVDISDSKSPEVIKIKKAFAIYGTPTMLFFDTQGEPLPQLTMVGYINKKTLIGVLEQVHKLS</sequence>
<evidence type="ECO:0000256" key="3">
    <source>
        <dbReference type="ARBA" id="ARBA00022692"/>
    </source>
</evidence>
<keyword evidence="2" id="KW-1003">Cell membrane</keyword>
<evidence type="ECO:0000256" key="2">
    <source>
        <dbReference type="ARBA" id="ARBA00022475"/>
    </source>
</evidence>
<feature type="domain" description="Thioredoxin" evidence="8">
    <location>
        <begin position="325"/>
        <end position="451"/>
    </location>
</feature>
<dbReference type="PANTHER" id="PTHR32234">
    <property type="entry name" value="THIOL:DISULFIDE INTERCHANGE PROTEIN DSBD"/>
    <property type="match status" value="1"/>
</dbReference>
<dbReference type="InterPro" id="IPR036249">
    <property type="entry name" value="Thioredoxin-like_sf"/>
</dbReference>
<protein>
    <submittedName>
        <fullName evidence="9">Thiol:disulfide interchange protein DsbD</fullName>
    </submittedName>
</protein>
<dbReference type="SUPFAM" id="SSF52833">
    <property type="entry name" value="Thioredoxin-like"/>
    <property type="match status" value="1"/>
</dbReference>
<keyword evidence="10" id="KW-1185">Reference proteome</keyword>
<dbReference type="EMBL" id="LNYI01000051">
    <property type="protein sequence ID" value="KTD19348.1"/>
    <property type="molecule type" value="Genomic_DNA"/>
</dbReference>
<dbReference type="PROSITE" id="PS51352">
    <property type="entry name" value="THIOREDOXIN_2"/>
    <property type="match status" value="1"/>
</dbReference>
<evidence type="ECO:0000256" key="6">
    <source>
        <dbReference type="ARBA" id="ARBA00023136"/>
    </source>
</evidence>
<evidence type="ECO:0000256" key="7">
    <source>
        <dbReference type="SAM" id="Phobius"/>
    </source>
</evidence>
<keyword evidence="6 7" id="KW-0472">Membrane</keyword>
<dbReference type="NCBIfam" id="NF001419">
    <property type="entry name" value="PRK00293.1"/>
    <property type="match status" value="1"/>
</dbReference>
<feature type="transmembrane region" description="Helical" evidence="7">
    <location>
        <begin position="293"/>
        <end position="314"/>
    </location>
</feature>
<feature type="transmembrane region" description="Helical" evidence="7">
    <location>
        <begin position="202"/>
        <end position="223"/>
    </location>
</feature>
<dbReference type="eggNOG" id="COG4232">
    <property type="taxonomic scope" value="Bacteria"/>
</dbReference>
<dbReference type="Proteomes" id="UP000054869">
    <property type="component" value="Unassembled WGS sequence"/>
</dbReference>
<dbReference type="GO" id="GO:0045454">
    <property type="term" value="P:cell redox homeostasis"/>
    <property type="evidence" value="ECO:0007669"/>
    <property type="project" value="TreeGrafter"/>
</dbReference>
<dbReference type="OrthoDB" id="9811036at2"/>
<dbReference type="Pfam" id="PF02683">
    <property type="entry name" value="DsbD_TM"/>
    <property type="match status" value="1"/>
</dbReference>
<feature type="transmembrane region" description="Helical" evidence="7">
    <location>
        <begin position="166"/>
        <end position="196"/>
    </location>
</feature>
<reference evidence="9 10" key="1">
    <citation type="submission" date="2015-11" db="EMBL/GenBank/DDBJ databases">
        <title>Genomic analysis of 38 Legionella species identifies large and diverse effector repertoires.</title>
        <authorList>
            <person name="Burstein D."/>
            <person name="Amaro F."/>
            <person name="Zusman T."/>
            <person name="Lifshitz Z."/>
            <person name="Cohen O."/>
            <person name="Gilbert J.A."/>
            <person name="Pupko T."/>
            <person name="Shuman H.A."/>
            <person name="Segal G."/>
        </authorList>
    </citation>
    <scope>NUCLEOTIDE SEQUENCE [LARGE SCALE GENOMIC DNA]</scope>
    <source>
        <strain evidence="9 10">ATCC 49751</strain>
    </source>
</reference>
<evidence type="ECO:0000256" key="5">
    <source>
        <dbReference type="ARBA" id="ARBA00022989"/>
    </source>
</evidence>
<dbReference type="GO" id="GO:0017004">
    <property type="term" value="P:cytochrome complex assembly"/>
    <property type="evidence" value="ECO:0007669"/>
    <property type="project" value="UniProtKB-KW"/>
</dbReference>
<dbReference type="AlphaFoldDB" id="A0A0W0VGR7"/>
<name>A0A0W0VGR7_9GAMM</name>
<feature type="transmembrane region" description="Helical" evidence="7">
    <location>
        <begin position="89"/>
        <end position="111"/>
    </location>
</feature>
<dbReference type="GO" id="GO:0005886">
    <property type="term" value="C:plasma membrane"/>
    <property type="evidence" value="ECO:0007669"/>
    <property type="project" value="UniProtKB-SubCell"/>
</dbReference>
<dbReference type="InterPro" id="IPR013766">
    <property type="entry name" value="Thioredoxin_domain"/>
</dbReference>
<dbReference type="RefSeq" id="WP_028373854.1">
    <property type="nucleotide sequence ID" value="NZ_CAAAJD010000029.1"/>
</dbReference>
<dbReference type="GO" id="GO:0015035">
    <property type="term" value="F:protein-disulfide reductase activity"/>
    <property type="evidence" value="ECO:0007669"/>
    <property type="project" value="TreeGrafter"/>
</dbReference>
<comment type="caution">
    <text evidence="9">The sequence shown here is derived from an EMBL/GenBank/DDBJ whole genome shotgun (WGS) entry which is preliminary data.</text>
</comment>
<evidence type="ECO:0000256" key="1">
    <source>
        <dbReference type="ARBA" id="ARBA00004651"/>
    </source>
</evidence>
<accession>A0A0W0VGR7</accession>
<gene>
    <name evidence="9" type="ORF">Llan_2086</name>
</gene>
<comment type="subcellular location">
    <subcellularLocation>
        <location evidence="1">Cell membrane</location>
        <topology evidence="1">Multi-pass membrane protein</topology>
    </subcellularLocation>
</comment>
<evidence type="ECO:0000256" key="4">
    <source>
        <dbReference type="ARBA" id="ARBA00022748"/>
    </source>
</evidence>
<dbReference type="InterPro" id="IPR003834">
    <property type="entry name" value="Cyt_c_assmbl_TM_dom"/>
</dbReference>
<feature type="transmembrane region" description="Helical" evidence="7">
    <location>
        <begin position="244"/>
        <end position="262"/>
    </location>
</feature>
<keyword evidence="5 7" id="KW-1133">Transmembrane helix</keyword>
<proteinExistence type="predicted"/>
<dbReference type="STRING" id="45067.Llan_2086"/>
<evidence type="ECO:0000313" key="9">
    <source>
        <dbReference type="EMBL" id="KTD19348.1"/>
    </source>
</evidence>
<feature type="transmembrane region" description="Helical" evidence="7">
    <location>
        <begin position="46"/>
        <end position="77"/>
    </location>
</feature>
<keyword evidence="3 7" id="KW-0812">Transmembrane</keyword>